<gene>
    <name evidence="1" type="ORF">UFOVP378_12</name>
</gene>
<evidence type="ECO:0000313" key="1">
    <source>
        <dbReference type="EMBL" id="CAB5222548.1"/>
    </source>
</evidence>
<dbReference type="EMBL" id="LR798306">
    <property type="protein sequence ID" value="CAB5222548.1"/>
    <property type="molecule type" value="Genomic_DNA"/>
</dbReference>
<name>A0A6J7X089_9CAUD</name>
<organism evidence="1">
    <name type="scientific">uncultured Caudovirales phage</name>
    <dbReference type="NCBI Taxonomy" id="2100421"/>
    <lineage>
        <taxon>Viruses</taxon>
        <taxon>Duplodnaviria</taxon>
        <taxon>Heunggongvirae</taxon>
        <taxon>Uroviricota</taxon>
        <taxon>Caudoviricetes</taxon>
        <taxon>Peduoviridae</taxon>
        <taxon>Maltschvirus</taxon>
        <taxon>Maltschvirus maltsch</taxon>
    </lineage>
</organism>
<sequence length="147" mass="15246">MAQNTNPIFPLIPVNSWVSGPAANAATPGVTANTTKDLTSGTIYGPIETAGAVEGSRLDFIKVRALGTNVATVIRIWINNGAATTTATNNTLYLERTLSATTVSETAEQPDIILPMNISLAAGYRVYATFGTAVAAGFHLTAIGGDY</sequence>
<reference evidence="1" key="1">
    <citation type="submission" date="2020-05" db="EMBL/GenBank/DDBJ databases">
        <authorList>
            <person name="Chiriac C."/>
            <person name="Salcher M."/>
            <person name="Ghai R."/>
            <person name="Kavagutti S V."/>
        </authorList>
    </citation>
    <scope>NUCLEOTIDE SEQUENCE</scope>
</reference>
<accession>A0A6J7X089</accession>
<proteinExistence type="predicted"/>
<protein>
    <submittedName>
        <fullName evidence="1">Uncharacterized protein</fullName>
    </submittedName>
</protein>